<dbReference type="Gene3D" id="3.30.450.40">
    <property type="match status" value="1"/>
</dbReference>
<dbReference type="PRINTS" id="PR00038">
    <property type="entry name" value="HTHLUXR"/>
</dbReference>
<name>A0A8I0TQZ3_9ACTN</name>
<proteinExistence type="predicted"/>
<keyword evidence="6" id="KW-1185">Reference proteome</keyword>
<dbReference type="Proteomes" id="UP000629287">
    <property type="component" value="Unassembled WGS sequence"/>
</dbReference>
<evidence type="ECO:0000313" key="6">
    <source>
        <dbReference type="Proteomes" id="UP000629287"/>
    </source>
</evidence>
<accession>A0A8I0TQZ3</accession>
<dbReference type="SUPFAM" id="SSF55781">
    <property type="entry name" value="GAF domain-like"/>
    <property type="match status" value="1"/>
</dbReference>
<dbReference type="GO" id="GO:0006355">
    <property type="term" value="P:regulation of DNA-templated transcription"/>
    <property type="evidence" value="ECO:0007669"/>
    <property type="project" value="InterPro"/>
</dbReference>
<dbReference type="SUPFAM" id="SSF46894">
    <property type="entry name" value="C-terminal effector domain of the bipartite response regulators"/>
    <property type="match status" value="1"/>
</dbReference>
<gene>
    <name evidence="5" type="ORF">H4687_000857</name>
</gene>
<evidence type="ECO:0000259" key="4">
    <source>
        <dbReference type="PROSITE" id="PS50043"/>
    </source>
</evidence>
<keyword evidence="1" id="KW-0805">Transcription regulation</keyword>
<dbReference type="Gene3D" id="1.10.10.10">
    <property type="entry name" value="Winged helix-like DNA-binding domain superfamily/Winged helix DNA-binding domain"/>
    <property type="match status" value="1"/>
</dbReference>
<dbReference type="RefSeq" id="WP_179860213.1">
    <property type="nucleotide sequence ID" value="NZ_JADBGF010000001.1"/>
</dbReference>
<reference evidence="5 6" key="1">
    <citation type="submission" date="2020-10" db="EMBL/GenBank/DDBJ databases">
        <title>Sequencing the genomes of 1000 actinobacteria strains.</title>
        <authorList>
            <person name="Klenk H.-P."/>
        </authorList>
    </citation>
    <scope>NUCLEOTIDE SEQUENCE [LARGE SCALE GENOMIC DNA]</scope>
    <source>
        <strain evidence="5 6">DSM 41803</strain>
    </source>
</reference>
<feature type="domain" description="HTH luxR-type" evidence="4">
    <location>
        <begin position="221"/>
        <end position="286"/>
    </location>
</feature>
<evidence type="ECO:0000313" key="5">
    <source>
        <dbReference type="EMBL" id="MBE1594728.1"/>
    </source>
</evidence>
<dbReference type="InterPro" id="IPR000792">
    <property type="entry name" value="Tscrpt_reg_LuxR_C"/>
</dbReference>
<keyword evidence="2 5" id="KW-0238">DNA-binding</keyword>
<dbReference type="InterPro" id="IPR036388">
    <property type="entry name" value="WH-like_DNA-bd_sf"/>
</dbReference>
<comment type="caution">
    <text evidence="5">The sequence shown here is derived from an EMBL/GenBank/DDBJ whole genome shotgun (WGS) entry which is preliminary data.</text>
</comment>
<dbReference type="EMBL" id="JADBGF010000001">
    <property type="protein sequence ID" value="MBE1594728.1"/>
    <property type="molecule type" value="Genomic_DNA"/>
</dbReference>
<dbReference type="InterPro" id="IPR029016">
    <property type="entry name" value="GAF-like_dom_sf"/>
</dbReference>
<dbReference type="AlphaFoldDB" id="A0A8I0TQZ3"/>
<dbReference type="SMART" id="SM00421">
    <property type="entry name" value="HTH_LUXR"/>
    <property type="match status" value="1"/>
</dbReference>
<sequence length="289" mass="31125">MTLTSPPVPDDDRQVKRGVQALRDTAGVDLAFGGVVVRGRHAQLTEFTGNDTNALSGLTLGFGMGLGGKVVALHRPIAVNDYANCKQISHHYDLMVAAEGIHAVVAAPVVVNRTVRAVMYGAVRRSVALGDRTVDSVMRAARDLEQSLAVRDEVMRRLDGLRASSERAEGSERPTSPRWETIREAYAELRILAQRLPDDEARDRVVGVCDKLAGAGTGAPASHPPSALSARELDVLSCVALGRTNADVADELGLRAETVKSYLRSAMRRLGCHTRMETVMTARRLGLLP</sequence>
<organism evidence="5 6">
    <name type="scientific">Streptomyces stelliscabiei</name>
    <dbReference type="NCBI Taxonomy" id="146820"/>
    <lineage>
        <taxon>Bacteria</taxon>
        <taxon>Bacillati</taxon>
        <taxon>Actinomycetota</taxon>
        <taxon>Actinomycetes</taxon>
        <taxon>Kitasatosporales</taxon>
        <taxon>Streptomycetaceae</taxon>
        <taxon>Streptomyces</taxon>
    </lineage>
</organism>
<dbReference type="InterPro" id="IPR016032">
    <property type="entry name" value="Sig_transdc_resp-reg_C-effctor"/>
</dbReference>
<dbReference type="GO" id="GO:0003677">
    <property type="term" value="F:DNA binding"/>
    <property type="evidence" value="ECO:0007669"/>
    <property type="project" value="UniProtKB-KW"/>
</dbReference>
<dbReference type="PROSITE" id="PS50043">
    <property type="entry name" value="HTH_LUXR_2"/>
    <property type="match status" value="1"/>
</dbReference>
<protein>
    <submittedName>
        <fullName evidence="5">DNA-binding NarL/FixJ family response regulator</fullName>
    </submittedName>
</protein>
<evidence type="ECO:0000256" key="2">
    <source>
        <dbReference type="ARBA" id="ARBA00023125"/>
    </source>
</evidence>
<dbReference type="GeneID" id="86825478"/>
<dbReference type="Pfam" id="PF00196">
    <property type="entry name" value="GerE"/>
    <property type="match status" value="1"/>
</dbReference>
<dbReference type="PROSITE" id="PS00622">
    <property type="entry name" value="HTH_LUXR_1"/>
    <property type="match status" value="1"/>
</dbReference>
<evidence type="ECO:0000256" key="1">
    <source>
        <dbReference type="ARBA" id="ARBA00023015"/>
    </source>
</evidence>
<dbReference type="PANTHER" id="PTHR44688">
    <property type="entry name" value="DNA-BINDING TRANSCRIPTIONAL ACTIVATOR DEVR_DOSR"/>
    <property type="match status" value="1"/>
</dbReference>
<dbReference type="CDD" id="cd06170">
    <property type="entry name" value="LuxR_C_like"/>
    <property type="match status" value="1"/>
</dbReference>
<dbReference type="PANTHER" id="PTHR44688:SF16">
    <property type="entry name" value="DNA-BINDING TRANSCRIPTIONAL ACTIVATOR DEVR_DOSR"/>
    <property type="match status" value="1"/>
</dbReference>
<keyword evidence="3" id="KW-0804">Transcription</keyword>
<evidence type="ECO:0000256" key="3">
    <source>
        <dbReference type="ARBA" id="ARBA00023163"/>
    </source>
</evidence>